<gene>
    <name evidence="6" type="ORF">SAMN05421804_11411</name>
</gene>
<organism evidence="6 7">
    <name type="scientific">Proteiniclasticum ruminis</name>
    <dbReference type="NCBI Taxonomy" id="398199"/>
    <lineage>
        <taxon>Bacteria</taxon>
        <taxon>Bacillati</taxon>
        <taxon>Bacillota</taxon>
        <taxon>Clostridia</taxon>
        <taxon>Eubacteriales</taxon>
        <taxon>Clostridiaceae</taxon>
        <taxon>Proteiniclasticum</taxon>
    </lineage>
</organism>
<keyword evidence="2" id="KW-0067">ATP-binding</keyword>
<name>A0A1G8SVM8_9CLOT</name>
<dbReference type="SUPFAM" id="SSF52954">
    <property type="entry name" value="Class II aaRS ABD-related"/>
    <property type="match status" value="1"/>
</dbReference>
<sequence>MDFEQMNIRTKKEDSTKDGKDLAYLMERAGMQFRVKEVLYKTPFGLVEESVFQEKIESVLKREGFAEYYSSGTGNIKGLIDAAHQYASDRVTSYKDLPYRMMTKENVQLQEGHYASIWKNRHQRVLLASVLGEGKTEGMQRGKEVLSLLDIPFRVEGDMFYYEHEEGPRVYVSPEFVESENMSKPDIDEVEKRTVETPGVKTVEDLVQFFQCQMTDILKTMLFTDGDQVYAVLTEGNNEVDLKKVGHVLSLEEDKLKPLSKEKVLDQTGAEAGFAGPIGLKVDKILIDHSVRKGKAYITGANKTDHHIQGVYYGRDFSGYFYTLSESEESFKGWLLGSVKVHDEKIRVQSKEGGYSYEPLTSLCLNLDRMNYALLEESKDDKGFALSKIQAPFSLVITIVDPRVEKPREKAEEMYEELKLWGVRVLKDFRKDRLGSKFSDYDLLGIPYRILVSKDGTFDVKNRNGDLLEKGLQNLVEIRNNEVIE</sequence>
<dbReference type="InterPro" id="IPR050062">
    <property type="entry name" value="Pro-tRNA_synthetase"/>
</dbReference>
<dbReference type="InterPro" id="IPR036621">
    <property type="entry name" value="Anticodon-bd_dom_sf"/>
</dbReference>
<keyword evidence="2" id="KW-0547">Nucleotide-binding</keyword>
<dbReference type="InterPro" id="IPR004154">
    <property type="entry name" value="Anticodon-bd"/>
</dbReference>
<dbReference type="GO" id="GO:0002161">
    <property type="term" value="F:aminoacyl-tRNA deacylase activity"/>
    <property type="evidence" value="ECO:0007669"/>
    <property type="project" value="InterPro"/>
</dbReference>
<dbReference type="EMBL" id="FNDZ01000014">
    <property type="protein sequence ID" value="SDJ33276.1"/>
    <property type="molecule type" value="Genomic_DNA"/>
</dbReference>
<keyword evidence="3" id="KW-0436">Ligase</keyword>
<evidence type="ECO:0000256" key="2">
    <source>
        <dbReference type="ARBA" id="ARBA00022840"/>
    </source>
</evidence>
<keyword evidence="1" id="KW-0963">Cytoplasm</keyword>
<accession>A0A1G8SVM8</accession>
<proteinExistence type="predicted"/>
<evidence type="ECO:0000259" key="4">
    <source>
        <dbReference type="Pfam" id="PF03129"/>
    </source>
</evidence>
<protein>
    <submittedName>
        <fullName evidence="6">Anticodon binding domain-containing protein</fullName>
    </submittedName>
</protein>
<evidence type="ECO:0000313" key="7">
    <source>
        <dbReference type="Proteomes" id="UP000183255"/>
    </source>
</evidence>
<feature type="domain" description="Anticodon-binding" evidence="4">
    <location>
        <begin position="398"/>
        <end position="465"/>
    </location>
</feature>
<dbReference type="Gene3D" id="3.90.960.10">
    <property type="entry name" value="YbaK/aminoacyl-tRNA synthetase-associated domain"/>
    <property type="match status" value="1"/>
</dbReference>
<dbReference type="InterPro" id="IPR007214">
    <property type="entry name" value="YbaK/aa-tRNA-synth-assoc-dom"/>
</dbReference>
<dbReference type="GO" id="GO:0005524">
    <property type="term" value="F:ATP binding"/>
    <property type="evidence" value="ECO:0007669"/>
    <property type="project" value="UniProtKB-KW"/>
</dbReference>
<dbReference type="PANTHER" id="PTHR42753:SF2">
    <property type="entry name" value="PROLINE--TRNA LIGASE"/>
    <property type="match status" value="1"/>
</dbReference>
<dbReference type="Pfam" id="PF04073">
    <property type="entry name" value="tRNA_edit"/>
    <property type="match status" value="1"/>
</dbReference>
<dbReference type="PANTHER" id="PTHR42753">
    <property type="entry name" value="MITOCHONDRIAL RIBOSOME PROTEIN L39/PROLYL-TRNA LIGASE FAMILY MEMBER"/>
    <property type="match status" value="1"/>
</dbReference>
<reference evidence="6 7" key="1">
    <citation type="submission" date="2016-10" db="EMBL/GenBank/DDBJ databases">
        <authorList>
            <person name="de Groot N.N."/>
        </authorList>
    </citation>
    <scope>NUCLEOTIDE SEQUENCE [LARGE SCALE GENOMIC DNA]</scope>
    <source>
        <strain evidence="6 7">CGMCC 1.5058</strain>
    </source>
</reference>
<evidence type="ECO:0000313" key="6">
    <source>
        <dbReference type="EMBL" id="SDJ33276.1"/>
    </source>
</evidence>
<evidence type="ECO:0000256" key="1">
    <source>
        <dbReference type="ARBA" id="ARBA00022490"/>
    </source>
</evidence>
<dbReference type="Gene3D" id="3.40.50.800">
    <property type="entry name" value="Anticodon-binding domain"/>
    <property type="match status" value="1"/>
</dbReference>
<dbReference type="InterPro" id="IPR036754">
    <property type="entry name" value="YbaK/aa-tRNA-synt-asso_dom_sf"/>
</dbReference>
<keyword evidence="3" id="KW-0030">Aminoacyl-tRNA synthetase</keyword>
<dbReference type="SUPFAM" id="SSF55826">
    <property type="entry name" value="YbaK/ProRS associated domain"/>
    <property type="match status" value="1"/>
</dbReference>
<evidence type="ECO:0000259" key="5">
    <source>
        <dbReference type="Pfam" id="PF04073"/>
    </source>
</evidence>
<feature type="domain" description="YbaK/aminoacyl-tRNA synthetase-associated" evidence="5">
    <location>
        <begin position="197"/>
        <end position="312"/>
    </location>
</feature>
<evidence type="ECO:0000256" key="3">
    <source>
        <dbReference type="ARBA" id="ARBA00023146"/>
    </source>
</evidence>
<dbReference type="AlphaFoldDB" id="A0A1G8SVM8"/>
<dbReference type="Pfam" id="PF03129">
    <property type="entry name" value="HGTP_anticodon"/>
    <property type="match status" value="1"/>
</dbReference>
<dbReference type="GO" id="GO:0006433">
    <property type="term" value="P:prolyl-tRNA aminoacylation"/>
    <property type="evidence" value="ECO:0007669"/>
    <property type="project" value="TreeGrafter"/>
</dbReference>
<dbReference type="GO" id="GO:0004827">
    <property type="term" value="F:proline-tRNA ligase activity"/>
    <property type="evidence" value="ECO:0007669"/>
    <property type="project" value="TreeGrafter"/>
</dbReference>
<dbReference type="Proteomes" id="UP000183255">
    <property type="component" value="Unassembled WGS sequence"/>
</dbReference>